<keyword evidence="3" id="KW-1185">Reference proteome</keyword>
<protein>
    <submittedName>
        <fullName evidence="2">TIR domain-containing protein</fullName>
    </submittedName>
</protein>
<evidence type="ECO:0000313" key="2">
    <source>
        <dbReference type="EMBL" id="SKA79216.1"/>
    </source>
</evidence>
<dbReference type="GO" id="GO:0007165">
    <property type="term" value="P:signal transduction"/>
    <property type="evidence" value="ECO:0007669"/>
    <property type="project" value="InterPro"/>
</dbReference>
<feature type="domain" description="TIR" evidence="1">
    <location>
        <begin position="1"/>
        <end position="134"/>
    </location>
</feature>
<organism evidence="2 3">
    <name type="scientific">Thiothrix eikelboomii</name>
    <dbReference type="NCBI Taxonomy" id="92487"/>
    <lineage>
        <taxon>Bacteria</taxon>
        <taxon>Pseudomonadati</taxon>
        <taxon>Pseudomonadota</taxon>
        <taxon>Gammaproteobacteria</taxon>
        <taxon>Thiotrichales</taxon>
        <taxon>Thiotrichaceae</taxon>
        <taxon>Thiothrix</taxon>
    </lineage>
</organism>
<dbReference type="STRING" id="92487.SAMN02745130_01956"/>
<name>A0A1T4WPG3_9GAMM</name>
<dbReference type="Proteomes" id="UP000190460">
    <property type="component" value="Unassembled WGS sequence"/>
</dbReference>
<dbReference type="SUPFAM" id="SSF52200">
    <property type="entry name" value="Toll/Interleukin receptor TIR domain"/>
    <property type="match status" value="1"/>
</dbReference>
<dbReference type="Pfam" id="PF13676">
    <property type="entry name" value="TIR_2"/>
    <property type="match status" value="1"/>
</dbReference>
<dbReference type="SMART" id="SM00255">
    <property type="entry name" value="TIR"/>
    <property type="match status" value="1"/>
</dbReference>
<accession>A0A1T4WPG3</accession>
<dbReference type="EMBL" id="FUYB01000008">
    <property type="protein sequence ID" value="SKA79216.1"/>
    <property type="molecule type" value="Genomic_DNA"/>
</dbReference>
<gene>
    <name evidence="2" type="ORF">SAMN02745130_01956</name>
</gene>
<dbReference type="RefSeq" id="WP_078922426.1">
    <property type="nucleotide sequence ID" value="NZ_FUYB01000008.1"/>
</dbReference>
<dbReference type="InterPro" id="IPR000157">
    <property type="entry name" value="TIR_dom"/>
</dbReference>
<evidence type="ECO:0000259" key="1">
    <source>
        <dbReference type="PROSITE" id="PS50104"/>
    </source>
</evidence>
<reference evidence="2 3" key="1">
    <citation type="submission" date="2017-02" db="EMBL/GenBank/DDBJ databases">
        <authorList>
            <person name="Peterson S.W."/>
        </authorList>
    </citation>
    <scope>NUCLEOTIDE SEQUENCE [LARGE SCALE GENOMIC DNA]</scope>
    <source>
        <strain evidence="2 3">ATCC 49788</strain>
    </source>
</reference>
<dbReference type="InterPro" id="IPR035897">
    <property type="entry name" value="Toll_tir_struct_dom_sf"/>
</dbReference>
<sequence>MPKIFISYARDQSHGENLAAEAQQQLQVAGFEVFRDVIGLKPGDKWYSKLESELETSAAVVLIVSEKVRTSKWVHNEISMAEELGLPVIPVFAEKVRSPLWLRHLQALDFCVHCNWPASSDRVLRGGAGGDPLRAASAVY</sequence>
<dbReference type="AlphaFoldDB" id="A0A1T4WPG3"/>
<evidence type="ECO:0000313" key="3">
    <source>
        <dbReference type="Proteomes" id="UP000190460"/>
    </source>
</evidence>
<dbReference type="OrthoDB" id="9793251at2"/>
<dbReference type="PROSITE" id="PS50104">
    <property type="entry name" value="TIR"/>
    <property type="match status" value="1"/>
</dbReference>
<dbReference type="Gene3D" id="3.40.50.10140">
    <property type="entry name" value="Toll/interleukin-1 receptor homology (TIR) domain"/>
    <property type="match status" value="1"/>
</dbReference>
<proteinExistence type="predicted"/>